<protein>
    <submittedName>
        <fullName evidence="2">DUF4450 domain-containing protein</fullName>
    </submittedName>
</protein>
<keyword evidence="1" id="KW-0732">Signal</keyword>
<feature type="chain" id="PRO_5045420164" evidence="1">
    <location>
        <begin position="23"/>
        <end position="1088"/>
    </location>
</feature>
<dbReference type="InterPro" id="IPR012341">
    <property type="entry name" value="6hp_glycosidase-like_sf"/>
</dbReference>
<accession>A0ABW7F921</accession>
<dbReference type="InterPro" id="IPR008928">
    <property type="entry name" value="6-hairpin_glycosidase_sf"/>
</dbReference>
<evidence type="ECO:0000313" key="2">
    <source>
        <dbReference type="EMBL" id="MFG6431843.1"/>
    </source>
</evidence>
<evidence type="ECO:0000313" key="3">
    <source>
        <dbReference type="Proteomes" id="UP001606210"/>
    </source>
</evidence>
<gene>
    <name evidence="2" type="ORF">ACG00Y_18115</name>
</gene>
<dbReference type="EMBL" id="JBIGHV010000006">
    <property type="protein sequence ID" value="MFG6431843.1"/>
    <property type="molecule type" value="Genomic_DNA"/>
</dbReference>
<comment type="caution">
    <text evidence="2">The sequence shown here is derived from an EMBL/GenBank/DDBJ whole genome shotgun (WGS) entry which is preliminary data.</text>
</comment>
<dbReference type="Proteomes" id="UP001606210">
    <property type="component" value="Unassembled WGS sequence"/>
</dbReference>
<organism evidence="2 3">
    <name type="scientific">Pelomonas parva</name>
    <dbReference type="NCBI Taxonomy" id="3299032"/>
    <lineage>
        <taxon>Bacteria</taxon>
        <taxon>Pseudomonadati</taxon>
        <taxon>Pseudomonadota</taxon>
        <taxon>Betaproteobacteria</taxon>
        <taxon>Burkholderiales</taxon>
        <taxon>Sphaerotilaceae</taxon>
        <taxon>Roseateles</taxon>
    </lineage>
</organism>
<feature type="signal peptide" evidence="1">
    <location>
        <begin position="1"/>
        <end position="22"/>
    </location>
</feature>
<dbReference type="InterPro" id="IPR028028">
    <property type="entry name" value="DUF4450"/>
</dbReference>
<dbReference type="Pfam" id="PF14614">
    <property type="entry name" value="DUF4450"/>
    <property type="match status" value="1"/>
</dbReference>
<dbReference type="Gene3D" id="1.50.10.10">
    <property type="match status" value="1"/>
</dbReference>
<dbReference type="SUPFAM" id="SSF48208">
    <property type="entry name" value="Six-hairpin glycosidases"/>
    <property type="match status" value="1"/>
</dbReference>
<evidence type="ECO:0000256" key="1">
    <source>
        <dbReference type="SAM" id="SignalP"/>
    </source>
</evidence>
<keyword evidence="3" id="KW-1185">Reference proteome</keyword>
<dbReference type="RefSeq" id="WP_394481230.1">
    <property type="nucleotide sequence ID" value="NZ_JBIGHV010000006.1"/>
</dbReference>
<proteinExistence type="predicted"/>
<reference evidence="2 3" key="1">
    <citation type="submission" date="2024-08" db="EMBL/GenBank/DDBJ databases">
        <authorList>
            <person name="Lu H."/>
        </authorList>
    </citation>
    <scope>NUCLEOTIDE SEQUENCE [LARGE SCALE GENOMIC DNA]</scope>
    <source>
        <strain evidence="2 3">LYH14W</strain>
    </source>
</reference>
<sequence>MRSWLFECVVVAALALPWPAAAQLIAGPQQTRINLQGQTAQPLRYTPDGEDFVIHNGAEFFNRPLYGGRTGFRVDGGDKPEFLLYLPGRGGNLRLALRTPAGSRWLHEAASITTRYRPGELHYDIRDPLLGDKGSLALVALATTSTEGLLIRAEGRDLPAGAELVWAYGGVTGQRGRRDGDIGTEPVPISRYFQFQPPFAAGNRLVLGADGFVLAAPAAVIAGVVPAGAQQQLAAASDWDSLPALLAPSSATPDTAITVGRVALHERQPAWLALQRLADAARSPASVAAQTYAAVGAPRPATRSTPLAARFRPAELPALFTREQAHFKALRQQVRIVTPDPWLNAAVGALNVVGDALWDDDAKAILHGAVAWRVPLLGWRGAYALDALGWHDRAKQNIETWIARQNTSPIPAQLPPPDADTNLARSRQALHSNGNLTASHYDMNMVFFDALFRHLLWTGNLDLARRAWPAIQRHLAWEQRLFRRDFGGLPLYEGYANFWASDDVYYGGGGVTHASAYNFYAFRSAARLAKLIGEDGSAYQREADLIAQAMRRHLWMPERGAFGEYRDSLGLQRLHSSYGLWSFYTAIDSEVPTPEEATQMAADLTEHFKRIPVHGPGVPRDANYHVLPSTDWMPYAWSVNNVVMGENLHTALAMWQAGDFESAFVLAKGALMASMNMGITPGNVGSMNYLDHYRRESQRDFADGTGVTARALVEGLFGVRPDALAGLMTVQPGLPVEWKEAELQHPGVGLVFKREGMLERWQLTQPESRFKQLRIKFQAGGREIESVSWNGQPVAWTPDPAANVVVVEQPWGPRANVVVQWRKLPQPTFPPRTSYPVVSKVPNWKTPVANAAFDPIALDDHFNDRVTEIFRPSKYLSPRPAGVSLALPSQGAGAWAGHVNELPLIDDSGLRRVAAENDGQLKLPNGLPFATPTAPEARNIVFTSRWDNYPREISVPLQGQARHAYLLMAGSTNFMQSRIDNGEVIVHYADGSQARLALHNPTTWWPIEQDYFIDDFQFQRPGPTPPRVDLKTGLVRLQPTGRAVPGGAATVVDLPLDPHKPLASLTLRTLSNDVVIGLMSLTLDRRLP</sequence>
<name>A0ABW7F921_9BURK</name>